<comment type="caution">
    <text evidence="1">The sequence shown here is derived from an EMBL/GenBank/DDBJ whole genome shotgun (WGS) entry which is preliminary data.</text>
</comment>
<evidence type="ECO:0000313" key="1">
    <source>
        <dbReference type="EMBL" id="PAV27919.1"/>
    </source>
</evidence>
<evidence type="ECO:0008006" key="3">
    <source>
        <dbReference type="Google" id="ProtNLM"/>
    </source>
</evidence>
<reference evidence="1 2" key="1">
    <citation type="submission" date="2017-08" db="EMBL/GenBank/DDBJ databases">
        <title>Virgibacillus indicus sp. nov. and Virgibacillus profoundi sp. nov, two moderately halophilic bacteria isolated from marine sediment by using the Microfluidic Streak Plate.</title>
        <authorList>
            <person name="Xu B."/>
            <person name="Hu B."/>
            <person name="Wang J."/>
            <person name="Zhu Y."/>
            <person name="Huang L."/>
            <person name="Du W."/>
            <person name="Huang Y."/>
        </authorList>
    </citation>
    <scope>NUCLEOTIDE SEQUENCE [LARGE SCALE GENOMIC DNA]</scope>
    <source>
        <strain evidence="1 2">IO3-P3-H5</strain>
    </source>
</reference>
<accession>A0A2A2I887</accession>
<protein>
    <recommendedName>
        <fullName evidence="3">RNA-binding protein</fullName>
    </recommendedName>
</protein>
<dbReference type="OrthoDB" id="9792160at2"/>
<dbReference type="CDD" id="cd10912">
    <property type="entry name" value="PIN_YacP-like"/>
    <property type="match status" value="1"/>
</dbReference>
<proteinExistence type="predicted"/>
<name>A0A2A2I887_9BACI</name>
<dbReference type="EMBL" id="NPOA01000017">
    <property type="protein sequence ID" value="PAV27919.1"/>
    <property type="molecule type" value="Genomic_DNA"/>
</dbReference>
<dbReference type="InterPro" id="IPR010298">
    <property type="entry name" value="YacP-like"/>
</dbReference>
<dbReference type="RefSeq" id="WP_095657270.1">
    <property type="nucleotide sequence ID" value="NZ_NPOA01000017.1"/>
</dbReference>
<evidence type="ECO:0000313" key="2">
    <source>
        <dbReference type="Proteomes" id="UP000218887"/>
    </source>
</evidence>
<gene>
    <name evidence="1" type="ORF">CIL05_19755</name>
</gene>
<dbReference type="PANTHER" id="PTHR34547">
    <property type="entry name" value="YACP-LIKE NYN DOMAIN PROTEIN"/>
    <property type="match status" value="1"/>
</dbReference>
<sequence>MIVLVVDGYNIIGAWEELQQLKEKDMGHARDRLIELMAEYQAYSGHRVIIVFDAYYVRGIESKLNTRKVEIIFTKEKETADECIEKLTRKLKNIRTQVYVATSDYAEQRIIFGQGALRKSSRELLIELKNIEKEIEETIESHKKIRPQSKIALDQDILEKFEKWRRGDR</sequence>
<keyword evidence="2" id="KW-1185">Reference proteome</keyword>
<dbReference type="PANTHER" id="PTHR34547:SF1">
    <property type="entry name" value="YACP-LIKE NYN DOMAIN PROTEIN"/>
    <property type="match status" value="1"/>
</dbReference>
<dbReference type="Pfam" id="PF05991">
    <property type="entry name" value="NYN_YacP"/>
    <property type="match status" value="1"/>
</dbReference>
<dbReference type="AlphaFoldDB" id="A0A2A2I887"/>
<dbReference type="Proteomes" id="UP000218887">
    <property type="component" value="Unassembled WGS sequence"/>
</dbReference>
<organism evidence="1 2">
    <name type="scientific">Virgibacillus profundi</name>
    <dbReference type="NCBI Taxonomy" id="2024555"/>
    <lineage>
        <taxon>Bacteria</taxon>
        <taxon>Bacillati</taxon>
        <taxon>Bacillota</taxon>
        <taxon>Bacilli</taxon>
        <taxon>Bacillales</taxon>
        <taxon>Bacillaceae</taxon>
        <taxon>Virgibacillus</taxon>
    </lineage>
</organism>